<proteinExistence type="inferred from homology"/>
<dbReference type="InterPro" id="IPR011034">
    <property type="entry name" value="Formyl_transferase-like_C_sf"/>
</dbReference>
<evidence type="ECO:0000259" key="7">
    <source>
        <dbReference type="Pfam" id="PF02911"/>
    </source>
</evidence>
<evidence type="ECO:0000256" key="5">
    <source>
        <dbReference type="HAMAP-Rule" id="MF_00182"/>
    </source>
</evidence>
<dbReference type="CDD" id="cd08704">
    <property type="entry name" value="Met_tRNA_FMT_C"/>
    <property type="match status" value="1"/>
</dbReference>
<dbReference type="FunFam" id="3.40.50.12230:FF:000001">
    <property type="entry name" value="Methionyl-tRNA formyltransferase"/>
    <property type="match status" value="1"/>
</dbReference>
<dbReference type="InterPro" id="IPR044135">
    <property type="entry name" value="Met-tRNA-FMT_C"/>
</dbReference>
<comment type="function">
    <text evidence="5">Attaches a formyl group to the free amino group of methionyl-tRNA(fMet). The formyl group appears to play a dual role in the initiator identity of N-formylmethionyl-tRNA by promoting its recognition by IF2 and preventing the misappropriation of this tRNA by the elongation apparatus.</text>
</comment>
<dbReference type="RefSeq" id="WP_075712020.1">
    <property type="nucleotide sequence ID" value="NZ_MJIE01000001.1"/>
</dbReference>
<keyword evidence="4 5" id="KW-0648">Protein biosynthesis</keyword>
<evidence type="ECO:0000313" key="8">
    <source>
        <dbReference type="EMBL" id="OLR55012.1"/>
    </source>
</evidence>
<dbReference type="InterPro" id="IPR041711">
    <property type="entry name" value="Met-tRNA-FMT_N"/>
</dbReference>
<dbReference type="InterPro" id="IPR005794">
    <property type="entry name" value="Fmt"/>
</dbReference>
<sequence length="308" mass="34585">MKLIFMGTPDFAVPTLRKLIEAGHEIGFAVTQPDRARNRKQVTFSPVKQAALEYGIEVLQPERLKDSEEDRRKIRDYRPDAVIVVAYGQILKQDVLDIPRYGCFNVHGSLLPQLRGAAPMQRAILNGLEKTGVTIMRMEQGLDSGDMIAKAETEVDHKNFEQLHDELAVLGADLLAETLPKIESGEAVYTKQKEEEATFAPLLKKQDGKIDFCRDPRQIERQIRAFDPWPGAFCTYREKTLKIWRAECPDTRCELPPGTVAAVHSDSIDVSCGGKLLRVTELQLPGKRRTAAADFLRGHRILPGDVLK</sequence>
<dbReference type="Pfam" id="PF00551">
    <property type="entry name" value="Formyl_trans_N"/>
    <property type="match status" value="1"/>
</dbReference>
<feature type="domain" description="Formyl transferase N-terminal" evidence="6">
    <location>
        <begin position="1"/>
        <end position="175"/>
    </location>
</feature>
<dbReference type="HAMAP" id="MF_00182">
    <property type="entry name" value="Formyl_trans"/>
    <property type="match status" value="1"/>
</dbReference>
<feature type="domain" description="Formyl transferase C-terminal" evidence="7">
    <location>
        <begin position="203"/>
        <end position="300"/>
    </location>
</feature>
<comment type="similarity">
    <text evidence="1 5">Belongs to the Fmt family.</text>
</comment>
<evidence type="ECO:0000256" key="3">
    <source>
        <dbReference type="ARBA" id="ARBA00022679"/>
    </source>
</evidence>
<comment type="caution">
    <text evidence="8">The sequence shown here is derived from an EMBL/GenBank/DDBJ whole genome shotgun (WGS) entry which is preliminary data.</text>
</comment>
<evidence type="ECO:0000313" key="9">
    <source>
        <dbReference type="Proteomes" id="UP000187404"/>
    </source>
</evidence>
<dbReference type="EC" id="2.1.2.9" evidence="2 5"/>
<evidence type="ECO:0000256" key="4">
    <source>
        <dbReference type="ARBA" id="ARBA00022917"/>
    </source>
</evidence>
<dbReference type="GO" id="GO:0005829">
    <property type="term" value="C:cytosol"/>
    <property type="evidence" value="ECO:0007669"/>
    <property type="project" value="TreeGrafter"/>
</dbReference>
<dbReference type="SUPFAM" id="SSF50486">
    <property type="entry name" value="FMT C-terminal domain-like"/>
    <property type="match status" value="1"/>
</dbReference>
<dbReference type="STRING" id="1261640.BHK98_02310"/>
<gene>
    <name evidence="5" type="primary">fmt</name>
    <name evidence="8" type="ORF">BHK98_02310</name>
</gene>
<protein>
    <recommendedName>
        <fullName evidence="2 5">Methionyl-tRNA formyltransferase</fullName>
        <ecNumber evidence="2 5">2.1.2.9</ecNumber>
    </recommendedName>
</protein>
<evidence type="ECO:0000256" key="2">
    <source>
        <dbReference type="ARBA" id="ARBA00012261"/>
    </source>
</evidence>
<dbReference type="CDD" id="cd08646">
    <property type="entry name" value="FMT_core_Met-tRNA-FMT_N"/>
    <property type="match status" value="1"/>
</dbReference>
<dbReference type="NCBIfam" id="TIGR00460">
    <property type="entry name" value="fmt"/>
    <property type="match status" value="1"/>
</dbReference>
<keyword evidence="3 5" id="KW-0808">Transferase</keyword>
<dbReference type="OrthoDB" id="9802815at2"/>
<comment type="catalytic activity">
    <reaction evidence="5">
        <text>L-methionyl-tRNA(fMet) + (6R)-10-formyltetrahydrofolate = N-formyl-L-methionyl-tRNA(fMet) + (6S)-5,6,7,8-tetrahydrofolate + H(+)</text>
        <dbReference type="Rhea" id="RHEA:24380"/>
        <dbReference type="Rhea" id="RHEA-COMP:9952"/>
        <dbReference type="Rhea" id="RHEA-COMP:9953"/>
        <dbReference type="ChEBI" id="CHEBI:15378"/>
        <dbReference type="ChEBI" id="CHEBI:57453"/>
        <dbReference type="ChEBI" id="CHEBI:78530"/>
        <dbReference type="ChEBI" id="CHEBI:78844"/>
        <dbReference type="ChEBI" id="CHEBI:195366"/>
        <dbReference type="EC" id="2.1.2.9"/>
    </reaction>
</comment>
<evidence type="ECO:0000256" key="1">
    <source>
        <dbReference type="ARBA" id="ARBA00010699"/>
    </source>
</evidence>
<accession>A0A1Q9JFJ5</accession>
<dbReference type="GO" id="GO:0004479">
    <property type="term" value="F:methionyl-tRNA formyltransferase activity"/>
    <property type="evidence" value="ECO:0007669"/>
    <property type="project" value="UniProtKB-UniRule"/>
</dbReference>
<dbReference type="EMBL" id="MJIE01000001">
    <property type="protein sequence ID" value="OLR55012.1"/>
    <property type="molecule type" value="Genomic_DNA"/>
</dbReference>
<name>A0A1Q9JFJ5_9FIRM</name>
<dbReference type="AlphaFoldDB" id="A0A1Q9JFJ5"/>
<reference evidence="8 9" key="1">
    <citation type="journal article" date="2016" name="Appl. Environ. Microbiol.">
        <title>Function and Phylogeny of Bacterial Butyryl Coenzyme A:Acetate Transferases and Their Diversity in the Proximal Colon of Swine.</title>
        <authorList>
            <person name="Trachsel J."/>
            <person name="Bayles D.O."/>
            <person name="Looft T."/>
            <person name="Levine U.Y."/>
            <person name="Allen H.K."/>
        </authorList>
    </citation>
    <scope>NUCLEOTIDE SEQUENCE [LARGE SCALE GENOMIC DNA]</scope>
    <source>
        <strain evidence="8 9">68-3-10</strain>
    </source>
</reference>
<dbReference type="InterPro" id="IPR005793">
    <property type="entry name" value="Formyl_trans_C"/>
</dbReference>
<dbReference type="PANTHER" id="PTHR11138:SF5">
    <property type="entry name" value="METHIONYL-TRNA FORMYLTRANSFERASE, MITOCHONDRIAL"/>
    <property type="match status" value="1"/>
</dbReference>
<evidence type="ECO:0000259" key="6">
    <source>
        <dbReference type="Pfam" id="PF00551"/>
    </source>
</evidence>
<dbReference type="PANTHER" id="PTHR11138">
    <property type="entry name" value="METHIONYL-TRNA FORMYLTRANSFERASE"/>
    <property type="match status" value="1"/>
</dbReference>
<dbReference type="SUPFAM" id="SSF53328">
    <property type="entry name" value="Formyltransferase"/>
    <property type="match status" value="1"/>
</dbReference>
<dbReference type="InterPro" id="IPR036477">
    <property type="entry name" value="Formyl_transf_N_sf"/>
</dbReference>
<feature type="binding site" evidence="5">
    <location>
        <begin position="109"/>
        <end position="112"/>
    </location>
    <ligand>
        <name>(6S)-5,6,7,8-tetrahydrofolate</name>
        <dbReference type="ChEBI" id="CHEBI:57453"/>
    </ligand>
</feature>
<dbReference type="Proteomes" id="UP000187404">
    <property type="component" value="Unassembled WGS sequence"/>
</dbReference>
<dbReference type="InterPro" id="IPR002376">
    <property type="entry name" value="Formyl_transf_N"/>
</dbReference>
<dbReference type="Gene3D" id="3.40.50.12230">
    <property type="match status" value="1"/>
</dbReference>
<dbReference type="Pfam" id="PF02911">
    <property type="entry name" value="Formyl_trans_C"/>
    <property type="match status" value="1"/>
</dbReference>
<organism evidence="8 9">
    <name type="scientific">Hornefia porci</name>
    <dbReference type="NCBI Taxonomy" id="2652292"/>
    <lineage>
        <taxon>Bacteria</taxon>
        <taxon>Bacillati</taxon>
        <taxon>Bacillota</taxon>
        <taxon>Clostridia</taxon>
        <taxon>Peptostreptococcales</taxon>
        <taxon>Anaerovoracaceae</taxon>
        <taxon>Hornefia</taxon>
    </lineage>
</organism>
<keyword evidence="9" id="KW-1185">Reference proteome</keyword>